<dbReference type="AlphaFoldDB" id="A0AAV9SCV6"/>
<feature type="region of interest" description="Disordered" evidence="3">
    <location>
        <begin position="1"/>
        <end position="79"/>
    </location>
</feature>
<evidence type="ECO:0000256" key="1">
    <source>
        <dbReference type="ARBA" id="ARBA00022729"/>
    </source>
</evidence>
<gene>
    <name evidence="6" type="ORF">CRENBAI_008465</name>
</gene>
<dbReference type="GO" id="GO:0004888">
    <property type="term" value="F:transmembrane signaling receptor activity"/>
    <property type="evidence" value="ECO:0007669"/>
    <property type="project" value="TreeGrafter"/>
</dbReference>
<dbReference type="PANTHER" id="PTHR11481">
    <property type="entry name" value="IMMUNOGLOBULIN FC RECEPTOR"/>
    <property type="match status" value="1"/>
</dbReference>
<keyword evidence="4" id="KW-1133">Transmembrane helix</keyword>
<evidence type="ECO:0000313" key="6">
    <source>
        <dbReference type="EMBL" id="KAK5618895.1"/>
    </source>
</evidence>
<dbReference type="InterPro" id="IPR013783">
    <property type="entry name" value="Ig-like_fold"/>
</dbReference>
<accession>A0AAV9SCV6</accession>
<dbReference type="GO" id="GO:0007166">
    <property type="term" value="P:cell surface receptor signaling pathway"/>
    <property type="evidence" value="ECO:0007669"/>
    <property type="project" value="TreeGrafter"/>
</dbReference>
<organism evidence="6 7">
    <name type="scientific">Crenichthys baileyi</name>
    <name type="common">White River springfish</name>
    <dbReference type="NCBI Taxonomy" id="28760"/>
    <lineage>
        <taxon>Eukaryota</taxon>
        <taxon>Metazoa</taxon>
        <taxon>Chordata</taxon>
        <taxon>Craniata</taxon>
        <taxon>Vertebrata</taxon>
        <taxon>Euteleostomi</taxon>
        <taxon>Actinopterygii</taxon>
        <taxon>Neopterygii</taxon>
        <taxon>Teleostei</taxon>
        <taxon>Neoteleostei</taxon>
        <taxon>Acanthomorphata</taxon>
        <taxon>Ovalentaria</taxon>
        <taxon>Atherinomorphae</taxon>
        <taxon>Cyprinodontiformes</taxon>
        <taxon>Goodeidae</taxon>
        <taxon>Crenichthys</taxon>
    </lineage>
</organism>
<keyword evidence="2" id="KW-1015">Disulfide bond</keyword>
<keyword evidence="7" id="KW-1185">Reference proteome</keyword>
<evidence type="ECO:0000256" key="3">
    <source>
        <dbReference type="SAM" id="MobiDB-lite"/>
    </source>
</evidence>
<protein>
    <recommendedName>
        <fullName evidence="5">Ig-like domain-containing protein</fullName>
    </recommendedName>
</protein>
<feature type="compositionally biased region" description="Basic and acidic residues" evidence="3">
    <location>
        <begin position="55"/>
        <end position="65"/>
    </location>
</feature>
<feature type="transmembrane region" description="Helical" evidence="4">
    <location>
        <begin position="312"/>
        <end position="334"/>
    </location>
</feature>
<dbReference type="InterPro" id="IPR050488">
    <property type="entry name" value="Ig_Fc_receptor"/>
</dbReference>
<keyword evidence="4" id="KW-0812">Transmembrane</keyword>
<evidence type="ECO:0000259" key="5">
    <source>
        <dbReference type="PROSITE" id="PS50835"/>
    </source>
</evidence>
<dbReference type="GO" id="GO:0009897">
    <property type="term" value="C:external side of plasma membrane"/>
    <property type="evidence" value="ECO:0007669"/>
    <property type="project" value="TreeGrafter"/>
</dbReference>
<dbReference type="InterPro" id="IPR036179">
    <property type="entry name" value="Ig-like_dom_sf"/>
</dbReference>
<dbReference type="PROSITE" id="PS50835">
    <property type="entry name" value="IG_LIKE"/>
    <property type="match status" value="1"/>
</dbReference>
<sequence length="341" mass="37364">MADMDFTDNHGVLPVESRKTPPMLTGTSVYPAPSSKICCPALGDESASGTPTTGDRSEASPKPDTGHSSSAEPVASRPRPIRFRHPDFECLNRINRELDAANSAELEHPTSTGAVSPLLDACPSVFATLSITPDRSQFFQYDRISLTCVANSSGWTVKRTVASSAAQECQHGWAIPGDSSCTIEDAYPADSGEYWCESQQGECSDKVNITVTANGVILESPLHPVEEGKSVTLRCLYKEENDDKSTSDFYAYFYKDDVFIASDDQGKITLTAKEGFYKCRHPTRGASPRIWLAVKAIDQPTDVPPTPPPVIFLPRIICGTVLFILYTFILILCIHKYRKWA</sequence>
<dbReference type="GO" id="GO:0006955">
    <property type="term" value="P:immune response"/>
    <property type="evidence" value="ECO:0007669"/>
    <property type="project" value="TreeGrafter"/>
</dbReference>
<evidence type="ECO:0000256" key="4">
    <source>
        <dbReference type="SAM" id="Phobius"/>
    </source>
</evidence>
<proteinExistence type="predicted"/>
<dbReference type="EMBL" id="JAHHUM010000595">
    <property type="protein sequence ID" value="KAK5618895.1"/>
    <property type="molecule type" value="Genomic_DNA"/>
</dbReference>
<dbReference type="Gene3D" id="2.60.40.10">
    <property type="entry name" value="Immunoglobulins"/>
    <property type="match status" value="1"/>
</dbReference>
<feature type="domain" description="Ig-like" evidence="5">
    <location>
        <begin position="123"/>
        <end position="212"/>
    </location>
</feature>
<reference evidence="6 7" key="1">
    <citation type="submission" date="2021-06" db="EMBL/GenBank/DDBJ databases">
        <authorList>
            <person name="Palmer J.M."/>
        </authorList>
    </citation>
    <scope>NUCLEOTIDE SEQUENCE [LARGE SCALE GENOMIC DNA]</scope>
    <source>
        <strain evidence="6 7">MEX-2019</strain>
        <tissue evidence="6">Muscle</tissue>
    </source>
</reference>
<comment type="caution">
    <text evidence="6">The sequence shown here is derived from an EMBL/GenBank/DDBJ whole genome shotgun (WGS) entry which is preliminary data.</text>
</comment>
<dbReference type="Proteomes" id="UP001311232">
    <property type="component" value="Unassembled WGS sequence"/>
</dbReference>
<name>A0AAV9SCV6_9TELE</name>
<evidence type="ECO:0000256" key="2">
    <source>
        <dbReference type="ARBA" id="ARBA00023157"/>
    </source>
</evidence>
<evidence type="ECO:0000313" key="7">
    <source>
        <dbReference type="Proteomes" id="UP001311232"/>
    </source>
</evidence>
<dbReference type="SUPFAM" id="SSF48726">
    <property type="entry name" value="Immunoglobulin"/>
    <property type="match status" value="1"/>
</dbReference>
<keyword evidence="4" id="KW-0472">Membrane</keyword>
<dbReference type="InterPro" id="IPR007110">
    <property type="entry name" value="Ig-like_dom"/>
</dbReference>
<dbReference type="PANTHER" id="PTHR11481:SF64">
    <property type="entry name" value="FC RECEPTOR-LIKE PROTEIN 4"/>
    <property type="match status" value="1"/>
</dbReference>
<keyword evidence="1" id="KW-0732">Signal</keyword>